<dbReference type="RefSeq" id="WP_163056879.1">
    <property type="nucleotide sequence ID" value="NZ_JAAGLI010000388.1"/>
</dbReference>
<dbReference type="PANTHER" id="PTHR46943">
    <property type="entry name" value="PENTRAXIN-RELATED PROTEIN PTX3"/>
    <property type="match status" value="1"/>
</dbReference>
<dbReference type="GO" id="GO:0006955">
    <property type="term" value="P:immune response"/>
    <property type="evidence" value="ECO:0007669"/>
    <property type="project" value="InterPro"/>
</dbReference>
<gene>
    <name evidence="6" type="ORF">G3I70_16105</name>
</gene>
<dbReference type="InterPro" id="IPR006558">
    <property type="entry name" value="LamG-like"/>
</dbReference>
<comment type="caution">
    <text evidence="6">The sequence shown here is derived from an EMBL/GenBank/DDBJ whole genome shotgun (WGS) entry which is preliminary data.</text>
</comment>
<feature type="region of interest" description="Disordered" evidence="3">
    <location>
        <begin position="173"/>
        <end position="195"/>
    </location>
</feature>
<dbReference type="EMBL" id="JAAGLI010000388">
    <property type="protein sequence ID" value="NEA23999.1"/>
    <property type="molecule type" value="Genomic_DNA"/>
</dbReference>
<organism evidence="6 7">
    <name type="scientific">Actinomadura bangladeshensis</name>
    <dbReference type="NCBI Taxonomy" id="453573"/>
    <lineage>
        <taxon>Bacteria</taxon>
        <taxon>Bacillati</taxon>
        <taxon>Actinomycetota</taxon>
        <taxon>Actinomycetes</taxon>
        <taxon>Streptosporangiales</taxon>
        <taxon>Thermomonosporaceae</taxon>
        <taxon>Actinomadura</taxon>
    </lineage>
</organism>
<dbReference type="SMART" id="SM00560">
    <property type="entry name" value="LamGL"/>
    <property type="match status" value="2"/>
</dbReference>
<name>A0A6L9QEU2_9ACTN</name>
<dbReference type="PANTHER" id="PTHR46943:SF1">
    <property type="entry name" value="PENTRAXIN-RELATED PROTEIN PTX3"/>
    <property type="match status" value="1"/>
</dbReference>
<evidence type="ECO:0000256" key="4">
    <source>
        <dbReference type="SAM" id="SignalP"/>
    </source>
</evidence>
<dbReference type="SUPFAM" id="SSF49899">
    <property type="entry name" value="Concanavalin A-like lectins/glucanases"/>
    <property type="match status" value="2"/>
</dbReference>
<dbReference type="Gene3D" id="2.60.120.200">
    <property type="match status" value="2"/>
</dbReference>
<feature type="domain" description="LamG-like jellyroll fold" evidence="5">
    <location>
        <begin position="198"/>
        <end position="333"/>
    </location>
</feature>
<dbReference type="InterPro" id="IPR013320">
    <property type="entry name" value="ConA-like_dom_sf"/>
</dbReference>
<evidence type="ECO:0000256" key="2">
    <source>
        <dbReference type="ARBA" id="ARBA00023157"/>
    </source>
</evidence>
<feature type="chain" id="PRO_5026718185" evidence="4">
    <location>
        <begin position="32"/>
        <end position="560"/>
    </location>
</feature>
<protein>
    <submittedName>
        <fullName evidence="6">LamG domain-containing protein</fullName>
    </submittedName>
</protein>
<evidence type="ECO:0000313" key="7">
    <source>
        <dbReference type="Proteomes" id="UP000475532"/>
    </source>
</evidence>
<proteinExistence type="predicted"/>
<feature type="domain" description="LamG-like jellyroll fold" evidence="5">
    <location>
        <begin position="408"/>
        <end position="542"/>
    </location>
</feature>
<evidence type="ECO:0000313" key="6">
    <source>
        <dbReference type="EMBL" id="NEA23999.1"/>
    </source>
</evidence>
<evidence type="ECO:0000256" key="1">
    <source>
        <dbReference type="ARBA" id="ARBA00022729"/>
    </source>
</evidence>
<dbReference type="InterPro" id="IPR042837">
    <property type="entry name" value="PTX3"/>
</dbReference>
<feature type="signal peptide" evidence="4">
    <location>
        <begin position="1"/>
        <end position="31"/>
    </location>
</feature>
<dbReference type="AlphaFoldDB" id="A0A6L9QEU2"/>
<dbReference type="Proteomes" id="UP000475532">
    <property type="component" value="Unassembled WGS sequence"/>
</dbReference>
<keyword evidence="1 4" id="KW-0732">Signal</keyword>
<keyword evidence="2" id="KW-1015">Disulfide bond</keyword>
<accession>A0A6L9QEU2</accession>
<evidence type="ECO:0000259" key="5">
    <source>
        <dbReference type="SMART" id="SM00560"/>
    </source>
</evidence>
<dbReference type="Pfam" id="PF13385">
    <property type="entry name" value="Laminin_G_3"/>
    <property type="match status" value="2"/>
</dbReference>
<evidence type="ECO:0000256" key="3">
    <source>
        <dbReference type="SAM" id="MobiDB-lite"/>
    </source>
</evidence>
<reference evidence="6 7" key="1">
    <citation type="submission" date="2020-01" db="EMBL/GenBank/DDBJ databases">
        <title>Insect and environment-associated Actinomycetes.</title>
        <authorList>
            <person name="Currrie C."/>
            <person name="Chevrette M."/>
            <person name="Carlson C."/>
            <person name="Stubbendieck R."/>
            <person name="Wendt-Pienkowski E."/>
        </authorList>
    </citation>
    <scope>NUCLEOTIDE SEQUENCE [LARGE SCALE GENOMIC DNA]</scope>
    <source>
        <strain evidence="6 7">SID10258</strain>
    </source>
</reference>
<sequence length="560" mass="59242">MRSARTIPVLLAALAVTVPASIAGSAGTASAEGAAMPAPTVTSTDYPDDSAWHGGVGIYGDFTIDDPSDRAVRYEVSIDGRRFLQLPTQNGEPVTVAIAPYRSGPFIVSVGAIGPEGENGPRTDYWSRANAGSAPKAWWKLDEPAGTRTLAAQTREGEEPVTARAIGRFATGAEGQSGTAARLSGGRAQAPTPVDTTKSFTISAWARPTAEGDSVVAAATGHRRNAFSLQSRDGHWAFVQSAADSRGAATTQAVAEQPVYAGTWAHLTGSYDATQKRLRLWVNGTLASDVAAGDTAWDAQRFLRIGAGVHPQAHAFRGDVDEVRVFDRIIVPDEAAALPRLPKQTRARWKFNTDGSDDSAFGNDMTLRGGAAIDPDAGFEWWTSPAGLMLNGTDAYADAAGPVIRTDRSFTVTAWANTAQAPATASTLLSLPGDNVNRFAVRYQPDTGWQLAMADSDRADAATTVARQWTFPGDWDFIAVVYDAPARAVTLYVNGRAQERTDVGAFNAGGALQVGRSAIGEPEYWTGAVDDVWAIQGALSPEQVSTLSAPIEFDTRDWPA</sequence>